<dbReference type="RefSeq" id="WP_072403614.1">
    <property type="nucleotide sequence ID" value="NZ_FPKV01000005.1"/>
</dbReference>
<evidence type="ECO:0000313" key="1">
    <source>
        <dbReference type="EMBL" id="SFZ94898.1"/>
    </source>
</evidence>
<name>A0A1K2IRM6_9FLAO</name>
<organism evidence="1 2">
    <name type="scientific">Flaviramulus basaltis</name>
    <dbReference type="NCBI Taxonomy" id="369401"/>
    <lineage>
        <taxon>Bacteria</taxon>
        <taxon>Pseudomonadati</taxon>
        <taxon>Bacteroidota</taxon>
        <taxon>Flavobacteriia</taxon>
        <taxon>Flavobacteriales</taxon>
        <taxon>Flavobacteriaceae</taxon>
        <taxon>Flaviramulus</taxon>
    </lineage>
</organism>
<dbReference type="STRING" id="369401.SAMN05428642_105161"/>
<sequence>MNAGLINDKLLDALVDTLSVEELENILAQKKKKASPNFKPEPMTEKQRLKDHYRKLMISMGIVYTPKH</sequence>
<dbReference type="Proteomes" id="UP000182544">
    <property type="component" value="Unassembled WGS sequence"/>
</dbReference>
<dbReference type="AlphaFoldDB" id="A0A1K2IRM6"/>
<dbReference type="EMBL" id="FPKV01000005">
    <property type="protein sequence ID" value="SFZ94898.1"/>
    <property type="molecule type" value="Genomic_DNA"/>
</dbReference>
<reference evidence="1 2" key="1">
    <citation type="submission" date="2016-10" db="EMBL/GenBank/DDBJ databases">
        <authorList>
            <person name="de Groot N.N."/>
        </authorList>
    </citation>
    <scope>NUCLEOTIDE SEQUENCE [LARGE SCALE GENOMIC DNA]</scope>
    <source>
        <strain evidence="1 2">DSM 18180</strain>
    </source>
</reference>
<accession>A0A1K2IRM6</accession>
<gene>
    <name evidence="1" type="ORF">SAMN05428642_105161</name>
</gene>
<protein>
    <submittedName>
        <fullName evidence="1">Uncharacterized protein</fullName>
    </submittedName>
</protein>
<dbReference type="OrthoDB" id="1451318at2"/>
<proteinExistence type="predicted"/>
<evidence type="ECO:0000313" key="2">
    <source>
        <dbReference type="Proteomes" id="UP000182544"/>
    </source>
</evidence>
<keyword evidence="2" id="KW-1185">Reference proteome</keyword>